<evidence type="ECO:0000313" key="2">
    <source>
        <dbReference type="Proteomes" id="UP001055811"/>
    </source>
</evidence>
<sequence>MPYSLLLTPCTITTKTNDPLKYERLGLWRCKKPTVKVLLSPTVTGAIVIHRLEHRLLTKTHSFQFLVCSRTDLQN</sequence>
<name>A0ACB9F6Z2_CICIN</name>
<reference evidence="2" key="1">
    <citation type="journal article" date="2022" name="Mol. Ecol. Resour.">
        <title>The genomes of chicory, endive, great burdock and yacon provide insights into Asteraceae palaeo-polyploidization history and plant inulin production.</title>
        <authorList>
            <person name="Fan W."/>
            <person name="Wang S."/>
            <person name="Wang H."/>
            <person name="Wang A."/>
            <person name="Jiang F."/>
            <person name="Liu H."/>
            <person name="Zhao H."/>
            <person name="Xu D."/>
            <person name="Zhang Y."/>
        </authorList>
    </citation>
    <scope>NUCLEOTIDE SEQUENCE [LARGE SCALE GENOMIC DNA]</scope>
    <source>
        <strain evidence="2">cv. Punajuju</strain>
    </source>
</reference>
<keyword evidence="2" id="KW-1185">Reference proteome</keyword>
<reference evidence="1 2" key="2">
    <citation type="journal article" date="2022" name="Mol. Ecol. Resour.">
        <title>The genomes of chicory, endive, great burdock and yacon provide insights into Asteraceae paleo-polyploidization history and plant inulin production.</title>
        <authorList>
            <person name="Fan W."/>
            <person name="Wang S."/>
            <person name="Wang H."/>
            <person name="Wang A."/>
            <person name="Jiang F."/>
            <person name="Liu H."/>
            <person name="Zhao H."/>
            <person name="Xu D."/>
            <person name="Zhang Y."/>
        </authorList>
    </citation>
    <scope>NUCLEOTIDE SEQUENCE [LARGE SCALE GENOMIC DNA]</scope>
    <source>
        <strain evidence="2">cv. Punajuju</strain>
        <tissue evidence="1">Leaves</tissue>
    </source>
</reference>
<protein>
    <submittedName>
        <fullName evidence="1">Uncharacterized protein</fullName>
    </submittedName>
</protein>
<gene>
    <name evidence="1" type="ORF">L2E82_16735</name>
</gene>
<accession>A0ACB9F6Z2</accession>
<organism evidence="1 2">
    <name type="scientific">Cichorium intybus</name>
    <name type="common">Chicory</name>
    <dbReference type="NCBI Taxonomy" id="13427"/>
    <lineage>
        <taxon>Eukaryota</taxon>
        <taxon>Viridiplantae</taxon>
        <taxon>Streptophyta</taxon>
        <taxon>Embryophyta</taxon>
        <taxon>Tracheophyta</taxon>
        <taxon>Spermatophyta</taxon>
        <taxon>Magnoliopsida</taxon>
        <taxon>eudicotyledons</taxon>
        <taxon>Gunneridae</taxon>
        <taxon>Pentapetalae</taxon>
        <taxon>asterids</taxon>
        <taxon>campanulids</taxon>
        <taxon>Asterales</taxon>
        <taxon>Asteraceae</taxon>
        <taxon>Cichorioideae</taxon>
        <taxon>Cichorieae</taxon>
        <taxon>Cichoriinae</taxon>
        <taxon>Cichorium</taxon>
    </lineage>
</organism>
<proteinExistence type="predicted"/>
<comment type="caution">
    <text evidence="1">The sequence shown here is derived from an EMBL/GenBank/DDBJ whole genome shotgun (WGS) entry which is preliminary data.</text>
</comment>
<dbReference type="EMBL" id="CM042011">
    <property type="protein sequence ID" value="KAI3766666.1"/>
    <property type="molecule type" value="Genomic_DNA"/>
</dbReference>
<dbReference type="Proteomes" id="UP001055811">
    <property type="component" value="Linkage Group LG03"/>
</dbReference>
<evidence type="ECO:0000313" key="1">
    <source>
        <dbReference type="EMBL" id="KAI3766666.1"/>
    </source>
</evidence>